<dbReference type="GO" id="GO:0006368">
    <property type="term" value="P:transcription elongation by RNA polymerase II"/>
    <property type="evidence" value="ECO:0007669"/>
    <property type="project" value="TreeGrafter"/>
</dbReference>
<dbReference type="Pfam" id="PF05129">
    <property type="entry name" value="Zn_ribbon_Elf1"/>
    <property type="match status" value="1"/>
</dbReference>
<dbReference type="InterPro" id="IPR007808">
    <property type="entry name" value="Elf1"/>
</dbReference>
<keyword evidence="9 11" id="KW-0804">Transcription</keyword>
<dbReference type="InterPro" id="IPR038567">
    <property type="entry name" value="T_Elf1_sf"/>
</dbReference>
<keyword evidence="7 11" id="KW-0862">Zinc</keyword>
<dbReference type="GO" id="GO:0000993">
    <property type="term" value="F:RNA polymerase II complex binding"/>
    <property type="evidence" value="ECO:0007669"/>
    <property type="project" value="TreeGrafter"/>
</dbReference>
<evidence type="ECO:0000256" key="3">
    <source>
        <dbReference type="ARBA" id="ARBA00009730"/>
    </source>
</evidence>
<reference evidence="12 13" key="1">
    <citation type="journal article" date="2023" name="G3 (Bethesda)">
        <title>A chromosome-length genome assembly and annotation of blackberry (Rubus argutus, cv. 'Hillquist').</title>
        <authorList>
            <person name="Bruna T."/>
            <person name="Aryal R."/>
            <person name="Dudchenko O."/>
            <person name="Sargent D.J."/>
            <person name="Mead D."/>
            <person name="Buti M."/>
            <person name="Cavallini A."/>
            <person name="Hytonen T."/>
            <person name="Andres J."/>
            <person name="Pham M."/>
            <person name="Weisz D."/>
            <person name="Mascagni F."/>
            <person name="Usai G."/>
            <person name="Natali L."/>
            <person name="Bassil N."/>
            <person name="Fernandez G.E."/>
            <person name="Lomsadze A."/>
            <person name="Armour M."/>
            <person name="Olukolu B."/>
            <person name="Poorten T."/>
            <person name="Britton C."/>
            <person name="Davik J."/>
            <person name="Ashrafi H."/>
            <person name="Aiden E.L."/>
            <person name="Borodovsky M."/>
            <person name="Worthington M."/>
        </authorList>
    </citation>
    <scope>NUCLEOTIDE SEQUENCE [LARGE SCALE GENOMIC DNA]</scope>
    <source>
        <strain evidence="12">PI 553951</strain>
    </source>
</reference>
<keyword evidence="8 11" id="KW-0805">Transcription regulation</keyword>
<protein>
    <recommendedName>
        <fullName evidence="4 11">Transcription elongation factor 1 homolog</fullName>
    </recommendedName>
</protein>
<evidence type="ECO:0000256" key="9">
    <source>
        <dbReference type="ARBA" id="ARBA00023163"/>
    </source>
</evidence>
<comment type="caution">
    <text evidence="12">The sequence shown here is derived from an EMBL/GenBank/DDBJ whole genome shotgun (WGS) entry which is preliminary data.</text>
</comment>
<dbReference type="EMBL" id="JBEDUW010000004">
    <property type="protein sequence ID" value="KAK9933180.1"/>
    <property type="molecule type" value="Genomic_DNA"/>
</dbReference>
<dbReference type="Proteomes" id="UP001457282">
    <property type="component" value="Unassembled WGS sequence"/>
</dbReference>
<dbReference type="AlphaFoldDB" id="A0AAW1XBQ6"/>
<dbReference type="FunFam" id="2.20.25.190:FF:000001">
    <property type="entry name" value="Transcription elongation factor 1 homolog"/>
    <property type="match status" value="1"/>
</dbReference>
<dbReference type="GO" id="GO:0008023">
    <property type="term" value="C:transcription elongation factor complex"/>
    <property type="evidence" value="ECO:0007669"/>
    <property type="project" value="TreeGrafter"/>
</dbReference>
<dbReference type="SUPFAM" id="SSF57783">
    <property type="entry name" value="Zinc beta-ribbon"/>
    <property type="match status" value="1"/>
</dbReference>
<gene>
    <name evidence="12" type="ORF">M0R45_020384</name>
</gene>
<dbReference type="PANTHER" id="PTHR20934:SF26">
    <property type="entry name" value="TRANSCRIPTION ELONGATION FACTOR 1 HOMOLOG"/>
    <property type="match status" value="1"/>
</dbReference>
<comment type="subcellular location">
    <subcellularLocation>
        <location evidence="2 11">Nucleus</location>
    </subcellularLocation>
</comment>
<evidence type="ECO:0000256" key="8">
    <source>
        <dbReference type="ARBA" id="ARBA00023015"/>
    </source>
</evidence>
<keyword evidence="13" id="KW-1185">Reference proteome</keyword>
<evidence type="ECO:0000256" key="6">
    <source>
        <dbReference type="ARBA" id="ARBA00022771"/>
    </source>
</evidence>
<evidence type="ECO:0000256" key="10">
    <source>
        <dbReference type="ARBA" id="ARBA00023242"/>
    </source>
</evidence>
<evidence type="ECO:0000256" key="4">
    <source>
        <dbReference type="ARBA" id="ARBA00014973"/>
    </source>
</evidence>
<sequence length="113" mass="12839">MVGIEGEAPVIRLRSHNWKPNSELIETTGKRKSSAKPAAAYKKRVEKLDTVFTCPFCNYGSSVECHFNMEKMVGAAVCYVCQERFGTNITPLTEAIDIYSEWIDECERVNKRD</sequence>
<dbReference type="PANTHER" id="PTHR20934">
    <property type="entry name" value="TRANSCRIPTION ELONGATION FACTOR 1 HOMOLOG"/>
    <property type="match status" value="1"/>
</dbReference>
<keyword evidence="5 11" id="KW-0479">Metal-binding</keyword>
<accession>A0AAW1XBQ6</accession>
<comment type="function">
    <text evidence="1 11">Transcription elongation factor implicated in the maintenance of proper chromatin structure in actively transcribed regions.</text>
</comment>
<evidence type="ECO:0000313" key="12">
    <source>
        <dbReference type="EMBL" id="KAK9933180.1"/>
    </source>
</evidence>
<keyword evidence="6 11" id="KW-0863">Zinc-finger</keyword>
<evidence type="ECO:0000256" key="5">
    <source>
        <dbReference type="ARBA" id="ARBA00022723"/>
    </source>
</evidence>
<dbReference type="Gene3D" id="2.20.25.190">
    <property type="match status" value="1"/>
</dbReference>
<evidence type="ECO:0000256" key="11">
    <source>
        <dbReference type="RuleBase" id="RU364033"/>
    </source>
</evidence>
<evidence type="ECO:0000256" key="2">
    <source>
        <dbReference type="ARBA" id="ARBA00004123"/>
    </source>
</evidence>
<evidence type="ECO:0000256" key="7">
    <source>
        <dbReference type="ARBA" id="ARBA00022833"/>
    </source>
</evidence>
<evidence type="ECO:0000256" key="1">
    <source>
        <dbReference type="ARBA" id="ARBA00003357"/>
    </source>
</evidence>
<dbReference type="GO" id="GO:0008270">
    <property type="term" value="F:zinc ion binding"/>
    <property type="evidence" value="ECO:0007669"/>
    <property type="project" value="UniProtKB-KW"/>
</dbReference>
<comment type="similarity">
    <text evidence="3 11">Belongs to the ELOF1 family.</text>
</comment>
<organism evidence="12 13">
    <name type="scientific">Rubus argutus</name>
    <name type="common">Southern blackberry</name>
    <dbReference type="NCBI Taxonomy" id="59490"/>
    <lineage>
        <taxon>Eukaryota</taxon>
        <taxon>Viridiplantae</taxon>
        <taxon>Streptophyta</taxon>
        <taxon>Embryophyta</taxon>
        <taxon>Tracheophyta</taxon>
        <taxon>Spermatophyta</taxon>
        <taxon>Magnoliopsida</taxon>
        <taxon>eudicotyledons</taxon>
        <taxon>Gunneridae</taxon>
        <taxon>Pentapetalae</taxon>
        <taxon>rosids</taxon>
        <taxon>fabids</taxon>
        <taxon>Rosales</taxon>
        <taxon>Rosaceae</taxon>
        <taxon>Rosoideae</taxon>
        <taxon>Rosoideae incertae sedis</taxon>
        <taxon>Rubus</taxon>
    </lineage>
</organism>
<proteinExistence type="inferred from homology"/>
<keyword evidence="10 11" id="KW-0539">Nucleus</keyword>
<evidence type="ECO:0000313" key="13">
    <source>
        <dbReference type="Proteomes" id="UP001457282"/>
    </source>
</evidence>
<name>A0AAW1XBQ6_RUBAR</name>